<dbReference type="EMBL" id="CAADRA010005120">
    <property type="protein sequence ID" value="VFT85224.1"/>
    <property type="molecule type" value="Genomic_DNA"/>
</dbReference>
<protein>
    <submittedName>
        <fullName evidence="2">Aste57867_8337 protein</fullName>
    </submittedName>
</protein>
<gene>
    <name evidence="2" type="primary">Aste57867_8337</name>
    <name evidence="1" type="ORF">As57867_008305</name>
    <name evidence="2" type="ORF">ASTE57867_8337</name>
</gene>
<dbReference type="AlphaFoldDB" id="A0A485KJZ1"/>
<dbReference type="EMBL" id="VJMH01005099">
    <property type="protein sequence ID" value="KAF0701186.1"/>
    <property type="molecule type" value="Genomic_DNA"/>
</dbReference>
<proteinExistence type="predicted"/>
<organism evidence="2 3">
    <name type="scientific">Aphanomyces stellatus</name>
    <dbReference type="NCBI Taxonomy" id="120398"/>
    <lineage>
        <taxon>Eukaryota</taxon>
        <taxon>Sar</taxon>
        <taxon>Stramenopiles</taxon>
        <taxon>Oomycota</taxon>
        <taxon>Saprolegniomycetes</taxon>
        <taxon>Saprolegniales</taxon>
        <taxon>Verrucalvaceae</taxon>
        <taxon>Aphanomyces</taxon>
    </lineage>
</organism>
<evidence type="ECO:0000313" key="2">
    <source>
        <dbReference type="EMBL" id="VFT85224.1"/>
    </source>
</evidence>
<name>A0A485KJZ1_9STRA</name>
<evidence type="ECO:0000313" key="1">
    <source>
        <dbReference type="EMBL" id="KAF0701186.1"/>
    </source>
</evidence>
<evidence type="ECO:0000313" key="3">
    <source>
        <dbReference type="Proteomes" id="UP000332933"/>
    </source>
</evidence>
<reference evidence="2 3" key="1">
    <citation type="submission" date="2019-03" db="EMBL/GenBank/DDBJ databases">
        <authorList>
            <person name="Gaulin E."/>
            <person name="Dumas B."/>
        </authorList>
    </citation>
    <scope>NUCLEOTIDE SEQUENCE [LARGE SCALE GENOMIC DNA]</scope>
    <source>
        <strain evidence="2">CBS 568.67</strain>
    </source>
</reference>
<accession>A0A485KJZ1</accession>
<sequence length="387" mass="45003">MQQAPSIDPPFDEITDKKVRRRVYLKHMRRMYRREAKEERVYLLNKIHELEHRLEPLQDRFRLPWRDVAIALGEARHVASTNCSKLLTRVKEMDLVVWEMQRWVAAQVSLQGGLGSHVPTWREWSLLANPQSRHLGKAWIMQHMFHNTDRVFLEHGFPPREIDFHHFDITMAPPDEGGARMTMGLQLDAHRSNDSGIPLTSYCQHMCLVLRTNFHMPVPPHTVAEVENGTWLHRMPTANGECVNLLTARFDHLQGMVVVAQEIIDDESLSMGDDDAAPMKMRGRSFWAEEWVMPDGVRRHRSILILSQRVDRWKQTSLPVPLEEEGPIWGCDLTRVRPEMRDVRFRDDVRRIWLGLGPSPTDMPTNEPIVKVATTPPSSERVHESNR</sequence>
<keyword evidence="3" id="KW-1185">Reference proteome</keyword>
<dbReference type="Proteomes" id="UP000332933">
    <property type="component" value="Unassembled WGS sequence"/>
</dbReference>
<reference evidence="1" key="2">
    <citation type="submission" date="2019-06" db="EMBL/GenBank/DDBJ databases">
        <title>Genomics analysis of Aphanomyces spp. identifies a new class of oomycete effector associated with host adaptation.</title>
        <authorList>
            <person name="Gaulin E."/>
        </authorList>
    </citation>
    <scope>NUCLEOTIDE SEQUENCE</scope>
    <source>
        <strain evidence="1">CBS 578.67</strain>
    </source>
</reference>